<feature type="compositionally biased region" description="Low complexity" evidence="2">
    <location>
        <begin position="218"/>
        <end position="233"/>
    </location>
</feature>
<comment type="caution">
    <text evidence="3">The sequence shown here is derived from an EMBL/GenBank/DDBJ whole genome shotgun (WGS) entry which is preliminary data.</text>
</comment>
<keyword evidence="1" id="KW-0175">Coiled coil</keyword>
<gene>
    <name evidence="3" type="ORF">BpHYR1_006035</name>
</gene>
<keyword evidence="4" id="KW-1185">Reference proteome</keyword>
<feature type="region of interest" description="Disordered" evidence="2">
    <location>
        <begin position="107"/>
        <end position="135"/>
    </location>
</feature>
<feature type="coiled-coil region" evidence="1">
    <location>
        <begin position="140"/>
        <end position="167"/>
    </location>
</feature>
<organism evidence="3 4">
    <name type="scientific">Brachionus plicatilis</name>
    <name type="common">Marine rotifer</name>
    <name type="synonym">Brachionus muelleri</name>
    <dbReference type="NCBI Taxonomy" id="10195"/>
    <lineage>
        <taxon>Eukaryota</taxon>
        <taxon>Metazoa</taxon>
        <taxon>Spiralia</taxon>
        <taxon>Gnathifera</taxon>
        <taxon>Rotifera</taxon>
        <taxon>Eurotatoria</taxon>
        <taxon>Monogononta</taxon>
        <taxon>Pseudotrocha</taxon>
        <taxon>Ploima</taxon>
        <taxon>Brachionidae</taxon>
        <taxon>Brachionus</taxon>
    </lineage>
</organism>
<evidence type="ECO:0000313" key="4">
    <source>
        <dbReference type="Proteomes" id="UP000276133"/>
    </source>
</evidence>
<proteinExistence type="predicted"/>
<dbReference type="EMBL" id="REGN01003775">
    <property type="protein sequence ID" value="RNA20825.1"/>
    <property type="molecule type" value="Genomic_DNA"/>
</dbReference>
<evidence type="ECO:0000256" key="2">
    <source>
        <dbReference type="SAM" id="MobiDB-lite"/>
    </source>
</evidence>
<evidence type="ECO:0000256" key="1">
    <source>
        <dbReference type="SAM" id="Coils"/>
    </source>
</evidence>
<protein>
    <submittedName>
        <fullName evidence="3">Uncharacterized protein</fullName>
    </submittedName>
</protein>
<name>A0A3M7RC21_BRAPC</name>
<sequence length="245" mass="26275">MSSSLATDINLVDNDGNKSTIMDRNLYASRNEEIRATANLSLQKRISAIPVPVSRNSELNSNDRKSYLNQANSINNQSIPSTGASRKLDEISSQSVFYSTQTKPAALLPNSPESIMTDGKKGHKRSSSLASSDEARPIFSKSLANKIANARNNYQSLTNRNSNSLKQKNEAAKNGLAGLQKPNSKLPVLGKQTGPNKLTADGSLGASRQKEGLMPIQSTSTVSSLSTKSSKLTAIPLQSNPNKTK</sequence>
<dbReference type="AlphaFoldDB" id="A0A3M7RC21"/>
<reference evidence="3 4" key="1">
    <citation type="journal article" date="2018" name="Sci. Rep.">
        <title>Genomic signatures of local adaptation to the degree of environmental predictability in rotifers.</title>
        <authorList>
            <person name="Franch-Gras L."/>
            <person name="Hahn C."/>
            <person name="Garcia-Roger E.M."/>
            <person name="Carmona M.J."/>
            <person name="Serra M."/>
            <person name="Gomez A."/>
        </authorList>
    </citation>
    <scope>NUCLEOTIDE SEQUENCE [LARGE SCALE GENOMIC DNA]</scope>
    <source>
        <strain evidence="3">HYR1</strain>
    </source>
</reference>
<feature type="compositionally biased region" description="Polar residues" evidence="2">
    <location>
        <begin position="236"/>
        <end position="245"/>
    </location>
</feature>
<dbReference type="OrthoDB" id="10667058at2759"/>
<evidence type="ECO:0000313" key="3">
    <source>
        <dbReference type="EMBL" id="RNA20825.1"/>
    </source>
</evidence>
<accession>A0A3M7RC21</accession>
<feature type="region of interest" description="Disordered" evidence="2">
    <location>
        <begin position="177"/>
        <end position="245"/>
    </location>
</feature>
<dbReference type="Proteomes" id="UP000276133">
    <property type="component" value="Unassembled WGS sequence"/>
</dbReference>